<dbReference type="Gene3D" id="1.20.5.780">
    <property type="entry name" value="Single helix bin"/>
    <property type="match status" value="1"/>
</dbReference>
<comment type="similarity">
    <text evidence="2">Belongs to the TacA antitoxin family.</text>
</comment>
<sequence>MAVAIKDVRIDLQTSASQKTLLEQAAELKHTSLSSYILASSLKQAQLDVAENETLLLSNRDRDLIMSILENQPEPNEALKGLFK</sequence>
<reference evidence="3" key="2">
    <citation type="submission" date="2021-04" db="EMBL/GenBank/DDBJ databases">
        <authorList>
            <person name="Gilroy R."/>
        </authorList>
    </citation>
    <scope>NUCLEOTIDE SEQUENCE</scope>
    <source>
        <strain evidence="3">Gambia15-2214</strain>
    </source>
</reference>
<evidence type="ECO:0000313" key="4">
    <source>
        <dbReference type="Proteomes" id="UP000823914"/>
    </source>
</evidence>
<keyword evidence="1" id="KW-1277">Toxin-antitoxin system</keyword>
<evidence type="ECO:0000256" key="1">
    <source>
        <dbReference type="ARBA" id="ARBA00022649"/>
    </source>
</evidence>
<comment type="caution">
    <text evidence="3">The sequence shown here is derived from an EMBL/GenBank/DDBJ whole genome shotgun (WGS) entry which is preliminary data.</text>
</comment>
<evidence type="ECO:0000313" key="3">
    <source>
        <dbReference type="EMBL" id="MBU3850849.1"/>
    </source>
</evidence>
<gene>
    <name evidence="3" type="ORF">IAA16_09810</name>
</gene>
<proteinExistence type="inferred from homology"/>
<dbReference type="PANTHER" id="PTHR35401:SF2">
    <property type="entry name" value="ABC-TYPE TRANSPORT SYSTEM"/>
    <property type="match status" value="1"/>
</dbReference>
<reference evidence="3" key="1">
    <citation type="journal article" date="2021" name="PeerJ">
        <title>Extensive microbial diversity within the chicken gut microbiome revealed by metagenomics and culture.</title>
        <authorList>
            <person name="Gilroy R."/>
            <person name="Ravi A."/>
            <person name="Getino M."/>
            <person name="Pursley I."/>
            <person name="Horton D.L."/>
            <person name="Alikhan N.F."/>
            <person name="Baker D."/>
            <person name="Gharbi K."/>
            <person name="Hall N."/>
            <person name="Watson M."/>
            <person name="Adriaenssens E.M."/>
            <person name="Foster-Nyarko E."/>
            <person name="Jarju S."/>
            <person name="Secka A."/>
            <person name="Antonio M."/>
            <person name="Oren A."/>
            <person name="Chaudhuri R.R."/>
            <person name="La Ragione R."/>
            <person name="Hildebrand F."/>
            <person name="Pallen M.J."/>
        </authorList>
    </citation>
    <scope>NUCLEOTIDE SEQUENCE</scope>
    <source>
        <strain evidence="3">Gambia15-2214</strain>
    </source>
</reference>
<dbReference type="GO" id="GO:0006355">
    <property type="term" value="P:regulation of DNA-templated transcription"/>
    <property type="evidence" value="ECO:0007669"/>
    <property type="project" value="InterPro"/>
</dbReference>
<dbReference type="AlphaFoldDB" id="A0A9E2P077"/>
<dbReference type="InterPro" id="IPR010985">
    <property type="entry name" value="Ribbon_hlx_hlx"/>
</dbReference>
<protein>
    <submittedName>
        <fullName evidence="3">DUF1778 domain-containing protein</fullName>
    </submittedName>
</protein>
<accession>A0A9E2P077</accession>
<dbReference type="SUPFAM" id="SSF47598">
    <property type="entry name" value="Ribbon-helix-helix"/>
    <property type="match status" value="1"/>
</dbReference>
<dbReference type="PANTHER" id="PTHR35401">
    <property type="entry name" value="COPG FAMILY HELIX-TURN-HELIX PROTEIN-RELATED-RELATED"/>
    <property type="match status" value="1"/>
</dbReference>
<name>A0A9E2P077_9SPIR</name>
<dbReference type="Pfam" id="PF08681">
    <property type="entry name" value="TacA1"/>
    <property type="match status" value="1"/>
</dbReference>
<dbReference type="Proteomes" id="UP000823914">
    <property type="component" value="Unassembled WGS sequence"/>
</dbReference>
<organism evidence="3 4">
    <name type="scientific">Candidatus Treponema excrementipullorum</name>
    <dbReference type="NCBI Taxonomy" id="2838768"/>
    <lineage>
        <taxon>Bacteria</taxon>
        <taxon>Pseudomonadati</taxon>
        <taxon>Spirochaetota</taxon>
        <taxon>Spirochaetia</taxon>
        <taxon>Spirochaetales</taxon>
        <taxon>Treponemataceae</taxon>
        <taxon>Treponema</taxon>
    </lineage>
</organism>
<evidence type="ECO:0000256" key="2">
    <source>
        <dbReference type="ARBA" id="ARBA00049988"/>
    </source>
</evidence>
<dbReference type="InterPro" id="IPR014795">
    <property type="entry name" value="TacA_1-like"/>
</dbReference>
<dbReference type="EMBL" id="JAHLFV010000225">
    <property type="protein sequence ID" value="MBU3850849.1"/>
    <property type="molecule type" value="Genomic_DNA"/>
</dbReference>